<feature type="coiled-coil region" evidence="3">
    <location>
        <begin position="119"/>
        <end position="218"/>
    </location>
</feature>
<evidence type="ECO:0000256" key="2">
    <source>
        <dbReference type="ARBA" id="ARBA00022737"/>
    </source>
</evidence>
<name>A0A8S1VTP1_9CILI</name>
<feature type="compositionally biased region" description="Basic and acidic residues" evidence="4">
    <location>
        <begin position="280"/>
        <end position="299"/>
    </location>
</feature>
<dbReference type="InterPro" id="IPR050349">
    <property type="entry name" value="WD_LIS1/nudF_dynein_reg"/>
</dbReference>
<feature type="region of interest" description="Disordered" evidence="4">
    <location>
        <begin position="280"/>
        <end position="346"/>
    </location>
</feature>
<dbReference type="Proteomes" id="UP000689195">
    <property type="component" value="Unassembled WGS sequence"/>
</dbReference>
<dbReference type="EMBL" id="CAJJDO010000076">
    <property type="protein sequence ID" value="CAD8181198.1"/>
    <property type="molecule type" value="Genomic_DNA"/>
</dbReference>
<feature type="compositionally biased region" description="Acidic residues" evidence="4">
    <location>
        <begin position="318"/>
        <end position="345"/>
    </location>
</feature>
<dbReference type="AlphaFoldDB" id="A0A8S1VTP1"/>
<keyword evidence="2" id="KW-0677">Repeat</keyword>
<dbReference type="PANTHER" id="PTHR44129">
    <property type="entry name" value="WD REPEAT-CONTAINING PROTEIN POP1"/>
    <property type="match status" value="1"/>
</dbReference>
<reference evidence="6" key="1">
    <citation type="submission" date="2021-01" db="EMBL/GenBank/DDBJ databases">
        <authorList>
            <consortium name="Genoscope - CEA"/>
            <person name="William W."/>
        </authorList>
    </citation>
    <scope>NUCLEOTIDE SEQUENCE</scope>
</reference>
<feature type="domain" description="NACHT" evidence="5">
    <location>
        <begin position="376"/>
        <end position="503"/>
    </location>
</feature>
<organism evidence="6 7">
    <name type="scientific">Paramecium pentaurelia</name>
    <dbReference type="NCBI Taxonomy" id="43138"/>
    <lineage>
        <taxon>Eukaryota</taxon>
        <taxon>Sar</taxon>
        <taxon>Alveolata</taxon>
        <taxon>Ciliophora</taxon>
        <taxon>Intramacronucleata</taxon>
        <taxon>Oligohymenophorea</taxon>
        <taxon>Peniculida</taxon>
        <taxon>Parameciidae</taxon>
        <taxon>Paramecium</taxon>
    </lineage>
</organism>
<sequence>MAETKEKLIVSKQEFQEISFDQKYLIQLTKKIYLQENYQICEVKSNQQDQLLINNKTMNGKLNRISFNSFTETTTRFCQKTLIQLWVLEKDQSVRNLLKNQHLLSLQMQILSKDWKTQHDRIAGEMQKMLKRIDELQEQISCEANLNKREEQLKEMDKTTEHLDEYVQNISEMGQQLKLITDFLNHIRKGLIRVEGKINEMKKQLNSLGNDIKFLRGKTVEELFYIRKRKVLKEAANKNVRSIYVQLKTLEIFHKFEKHEKRFQLNGLEVYKEGHQEVENLEGDKERHQEEDKEGQVEGHEEEVDKEGLEEGDKEGHEEGDEEGYLKEDEEEHEEGYIERDEEGDEEKKSILMSFENLYDKNGEVNEFLLDDKETVLLIYGVAGSGKSTAAKKIEEFIWRLHDTNEKTGNEILIPIYISLPSLKNSVFQAVEETLHQDEYGFDELQLKECKELLEKKKFRFLLIMDSQDEMKLENLQKNLYINNKLKSNWSDPLVIFTTISEIFTMLKFWYLKFMNGKHKFQIEEQLISKSLEFLGSNGQKGKFY</sequence>
<evidence type="ECO:0000256" key="4">
    <source>
        <dbReference type="SAM" id="MobiDB-lite"/>
    </source>
</evidence>
<accession>A0A8S1VTP1</accession>
<keyword evidence="7" id="KW-1185">Reference proteome</keyword>
<protein>
    <recommendedName>
        <fullName evidence="5">NACHT domain-containing protein</fullName>
    </recommendedName>
</protein>
<evidence type="ECO:0000256" key="3">
    <source>
        <dbReference type="SAM" id="Coils"/>
    </source>
</evidence>
<proteinExistence type="predicted"/>
<keyword evidence="3" id="KW-0175">Coiled coil</keyword>
<dbReference type="Pfam" id="PF05729">
    <property type="entry name" value="NACHT"/>
    <property type="match status" value="1"/>
</dbReference>
<feature type="compositionally biased region" description="Basic and acidic residues" evidence="4">
    <location>
        <begin position="306"/>
        <end position="317"/>
    </location>
</feature>
<gene>
    <name evidence="6" type="ORF">PPENT_87.1.T0760002</name>
</gene>
<evidence type="ECO:0000256" key="1">
    <source>
        <dbReference type="ARBA" id="ARBA00022574"/>
    </source>
</evidence>
<keyword evidence="1" id="KW-0853">WD repeat</keyword>
<dbReference type="InterPro" id="IPR007111">
    <property type="entry name" value="NACHT_NTPase"/>
</dbReference>
<evidence type="ECO:0000259" key="5">
    <source>
        <dbReference type="Pfam" id="PF05729"/>
    </source>
</evidence>
<evidence type="ECO:0000313" key="6">
    <source>
        <dbReference type="EMBL" id="CAD8181198.1"/>
    </source>
</evidence>
<evidence type="ECO:0000313" key="7">
    <source>
        <dbReference type="Proteomes" id="UP000689195"/>
    </source>
</evidence>
<dbReference type="OrthoDB" id="2446163at2759"/>
<comment type="caution">
    <text evidence="6">The sequence shown here is derived from an EMBL/GenBank/DDBJ whole genome shotgun (WGS) entry which is preliminary data.</text>
</comment>